<name>A0A0G4KI08_VERLO</name>
<dbReference type="EMBL" id="CVQI01000669">
    <property type="protein sequence ID" value="CRJ99956.1"/>
    <property type="molecule type" value="Genomic_DNA"/>
</dbReference>
<feature type="non-terminal residue" evidence="1">
    <location>
        <position position="1"/>
    </location>
</feature>
<dbReference type="PANTHER" id="PTHR33112">
    <property type="entry name" value="DOMAIN PROTEIN, PUTATIVE-RELATED"/>
    <property type="match status" value="1"/>
</dbReference>
<evidence type="ECO:0000313" key="1">
    <source>
        <dbReference type="EMBL" id="CRJ99956.1"/>
    </source>
</evidence>
<gene>
    <name evidence="1" type="ORF">BN1723_008722</name>
</gene>
<accession>A0A0G4KI08</accession>
<evidence type="ECO:0000313" key="2">
    <source>
        <dbReference type="Proteomes" id="UP000045706"/>
    </source>
</evidence>
<dbReference type="Proteomes" id="UP000045706">
    <property type="component" value="Unassembled WGS sequence"/>
</dbReference>
<evidence type="ECO:0008006" key="3">
    <source>
        <dbReference type="Google" id="ProtNLM"/>
    </source>
</evidence>
<dbReference type="PANTHER" id="PTHR33112:SF16">
    <property type="entry name" value="HETEROKARYON INCOMPATIBILITY DOMAIN-CONTAINING PROTEIN"/>
    <property type="match status" value="1"/>
</dbReference>
<reference evidence="2" key="1">
    <citation type="submission" date="2015-05" db="EMBL/GenBank/DDBJ databases">
        <authorList>
            <person name="Fogelqvist Johan"/>
        </authorList>
    </citation>
    <scope>NUCLEOTIDE SEQUENCE [LARGE SCALE GENOMIC DNA]</scope>
</reference>
<proteinExistence type="predicted"/>
<organism evidence="1 2">
    <name type="scientific">Verticillium longisporum</name>
    <name type="common">Verticillium dahliae var. longisporum</name>
    <dbReference type="NCBI Taxonomy" id="100787"/>
    <lineage>
        <taxon>Eukaryota</taxon>
        <taxon>Fungi</taxon>
        <taxon>Dikarya</taxon>
        <taxon>Ascomycota</taxon>
        <taxon>Pezizomycotina</taxon>
        <taxon>Sordariomycetes</taxon>
        <taxon>Hypocreomycetidae</taxon>
        <taxon>Glomerellales</taxon>
        <taxon>Plectosphaerellaceae</taxon>
        <taxon>Verticillium</taxon>
    </lineage>
</organism>
<protein>
    <recommendedName>
        <fullName evidence="3">Heterokaryon incompatibility domain-containing protein</fullName>
    </recommendedName>
</protein>
<dbReference type="AlphaFoldDB" id="A0A0G4KI08"/>
<sequence>GCPPVIHWLQGPVETSQATPQPIMPMRVKSRPLSAAREPSPMSVNWDANLLPDIGVDDGFREVIKKLSVYFAEVIQLPSTFEQLRTTTAGDSLRLLVDHLNVTCTNPAIVNALLALRWHYATEGDSYNRNLAEARADACEIVAWRFLTRLSEREAVAFCLYDIPDNQEGEQVPGNGDEESNEQPYVYESLLKGLLVNDDDQEYFRDLWRVEVVQEYSRLALTFPQDRLIALAGLATAVGRLRPEDQYIAGLWRSSLGEDLLWAVQPIKASARLSSRPAASWSWGSVTGAVAYGRSSRHDRGRRRLSESFQVYRVAVRSNGEGRFSDPLMGSSLKVTGQVLRGKLAGVAEQNKTWFVPDGWTPTSTYTGSLPGFSQPAPSPGPFLVAWDVMTRETSRDDLRPYRDRQVLFLMVAEQLGGPCGLLLEGKDSGSRPSSRCTCSRVGFVYSGEDSSPVPRRRGSIPDLAEEERQDRAQMGLMWKRWDKLSVKMRLSIE</sequence>